<dbReference type="eggNOG" id="KOG1513">
    <property type="taxonomic scope" value="Eukaryota"/>
</dbReference>
<dbReference type="InterPro" id="IPR057332">
    <property type="entry name" value="SBNO_a/b_dom"/>
</dbReference>
<protein>
    <submittedName>
        <fullName evidence="3">Uncharacterized protein</fullName>
    </submittedName>
</protein>
<feature type="domain" description="SBNO alpha/beta" evidence="2">
    <location>
        <begin position="213"/>
        <end position="268"/>
    </location>
</feature>
<gene>
    <name evidence="3" type="ORF">DAPPUDRAFT_322034</name>
</gene>
<dbReference type="Proteomes" id="UP000000305">
    <property type="component" value="Unassembled WGS sequence"/>
</dbReference>
<dbReference type="Pfam" id="PF25373">
    <property type="entry name" value="SBNO"/>
    <property type="match status" value="1"/>
</dbReference>
<dbReference type="PANTHER" id="PTHR12706:SF30">
    <property type="entry name" value="PROTEIN STRAWBERRY NOTCH-RELATED"/>
    <property type="match status" value="1"/>
</dbReference>
<evidence type="ECO:0000313" key="4">
    <source>
        <dbReference type="Proteomes" id="UP000000305"/>
    </source>
</evidence>
<dbReference type="Pfam" id="PF13871">
    <property type="entry name" value="Helicase_C_4"/>
    <property type="match status" value="1"/>
</dbReference>
<organism evidence="3 4">
    <name type="scientific">Daphnia pulex</name>
    <name type="common">Water flea</name>
    <dbReference type="NCBI Taxonomy" id="6669"/>
    <lineage>
        <taxon>Eukaryota</taxon>
        <taxon>Metazoa</taxon>
        <taxon>Ecdysozoa</taxon>
        <taxon>Arthropoda</taxon>
        <taxon>Crustacea</taxon>
        <taxon>Branchiopoda</taxon>
        <taxon>Diplostraca</taxon>
        <taxon>Cladocera</taxon>
        <taxon>Anomopoda</taxon>
        <taxon>Daphniidae</taxon>
        <taxon>Daphnia</taxon>
    </lineage>
</organism>
<dbReference type="InterPro" id="IPR026937">
    <property type="entry name" value="SBNO_Helicase_C_dom"/>
</dbReference>
<reference evidence="3 4" key="1">
    <citation type="journal article" date="2011" name="Science">
        <title>The ecoresponsive genome of Daphnia pulex.</title>
        <authorList>
            <person name="Colbourne J.K."/>
            <person name="Pfrender M.E."/>
            <person name="Gilbert D."/>
            <person name="Thomas W.K."/>
            <person name="Tucker A."/>
            <person name="Oakley T.H."/>
            <person name="Tokishita S."/>
            <person name="Aerts A."/>
            <person name="Arnold G.J."/>
            <person name="Basu M.K."/>
            <person name="Bauer D.J."/>
            <person name="Caceres C.E."/>
            <person name="Carmel L."/>
            <person name="Casola C."/>
            <person name="Choi J.H."/>
            <person name="Detter J.C."/>
            <person name="Dong Q."/>
            <person name="Dusheyko S."/>
            <person name="Eads B.D."/>
            <person name="Frohlich T."/>
            <person name="Geiler-Samerotte K.A."/>
            <person name="Gerlach D."/>
            <person name="Hatcher P."/>
            <person name="Jogdeo S."/>
            <person name="Krijgsveld J."/>
            <person name="Kriventseva E.V."/>
            <person name="Kultz D."/>
            <person name="Laforsch C."/>
            <person name="Lindquist E."/>
            <person name="Lopez J."/>
            <person name="Manak J.R."/>
            <person name="Muller J."/>
            <person name="Pangilinan J."/>
            <person name="Patwardhan R.P."/>
            <person name="Pitluck S."/>
            <person name="Pritham E.J."/>
            <person name="Rechtsteiner A."/>
            <person name="Rho M."/>
            <person name="Rogozin I.B."/>
            <person name="Sakarya O."/>
            <person name="Salamov A."/>
            <person name="Schaack S."/>
            <person name="Shapiro H."/>
            <person name="Shiga Y."/>
            <person name="Skalitzky C."/>
            <person name="Smith Z."/>
            <person name="Souvorov A."/>
            <person name="Sung W."/>
            <person name="Tang Z."/>
            <person name="Tsuchiya D."/>
            <person name="Tu H."/>
            <person name="Vos H."/>
            <person name="Wang M."/>
            <person name="Wolf Y.I."/>
            <person name="Yamagata H."/>
            <person name="Yamada T."/>
            <person name="Ye Y."/>
            <person name="Shaw J.R."/>
            <person name="Andrews J."/>
            <person name="Crease T.J."/>
            <person name="Tang H."/>
            <person name="Lucas S.M."/>
            <person name="Robertson H.M."/>
            <person name="Bork P."/>
            <person name="Koonin E.V."/>
            <person name="Zdobnov E.M."/>
            <person name="Grigoriev I.V."/>
            <person name="Lynch M."/>
            <person name="Boore J.L."/>
        </authorList>
    </citation>
    <scope>NUCLEOTIDE SEQUENCE [LARGE SCALE GENOMIC DNA]</scope>
</reference>
<dbReference type="AlphaFoldDB" id="E9GUE3"/>
<dbReference type="EMBL" id="GL732566">
    <property type="protein sequence ID" value="EFX76862.1"/>
    <property type="molecule type" value="Genomic_DNA"/>
</dbReference>
<dbReference type="OrthoDB" id="421838at2759"/>
<feature type="domain" description="Strawberry notch helicase C" evidence="1">
    <location>
        <begin position="22"/>
        <end position="168"/>
    </location>
</feature>
<proteinExistence type="predicted"/>
<accession>E9GUE3</accession>
<evidence type="ECO:0000259" key="2">
    <source>
        <dbReference type="Pfam" id="PF25373"/>
    </source>
</evidence>
<sequence length="364" mass="41105">MTQHHCKAWLCSTNRVGRKSLKFSISELAAGEQRFVSSIAKRFQNVDALIHGDRRADEQRDLGQFNGETEYDQAAVKAIMEAVMGRNITPIVSPPADYTGNFLRDAKVGLKNVGITDSNDINVTVFLNRLLGMPVDLQKILFQYFTETLASIENRAKENGNFDLGILDLEFSPKKVQRKKTLKFTIRHSTGTADTFLQTFLIDKGISWMFLLTQKTLADVGKLFRMISIEEAKPLWKAEFKTSKTMCYHERWGGKCDQTTGECDTGLRYDKCNILSGPVLSVWAKVEAVIIACGKMDIVRLRTVREILEFMFQAKGKTIKYLHLLNLFQHDQGRGSTGLSVVPKLKSVHLNPNSFQRMSVKLAV</sequence>
<dbReference type="HOGENOM" id="CLU_761335_0_0_1"/>
<dbReference type="InterPro" id="IPR026741">
    <property type="entry name" value="SNO"/>
</dbReference>
<dbReference type="PhylomeDB" id="E9GUE3"/>
<keyword evidence="4" id="KW-1185">Reference proteome</keyword>
<dbReference type="InParanoid" id="E9GUE3"/>
<dbReference type="GO" id="GO:0006355">
    <property type="term" value="P:regulation of DNA-templated transcription"/>
    <property type="evidence" value="ECO:0007669"/>
    <property type="project" value="InterPro"/>
</dbReference>
<name>E9GUE3_DAPPU</name>
<dbReference type="KEGG" id="dpx:DAPPUDRAFT_322034"/>
<dbReference type="PANTHER" id="PTHR12706">
    <property type="entry name" value="STRAWBERRY NOTCH-RELATED"/>
    <property type="match status" value="1"/>
</dbReference>
<dbReference type="STRING" id="6669.E9GUE3"/>
<evidence type="ECO:0000259" key="1">
    <source>
        <dbReference type="Pfam" id="PF13871"/>
    </source>
</evidence>
<evidence type="ECO:0000313" key="3">
    <source>
        <dbReference type="EMBL" id="EFX76862.1"/>
    </source>
</evidence>